<reference evidence="1 2" key="1">
    <citation type="submission" date="2018-07" db="EMBL/GenBank/DDBJ databases">
        <title>Halioglobus sp. genome submission.</title>
        <authorList>
            <person name="Ye M.-Q."/>
            <person name="Du Z.-J."/>
        </authorList>
    </citation>
    <scope>NUCLEOTIDE SEQUENCE [LARGE SCALE GENOMIC DNA]</scope>
    <source>
        <strain evidence="1 2">U0301</strain>
    </source>
</reference>
<gene>
    <name evidence="1" type="ORF">DWB85_07960</name>
</gene>
<sequence length="221" mass="24466">MNKLVLVVAAHPDDEVLGCGGTIARHVDEGDSVFTVFMADGVSSRLVTTGIENRLSAEKAAKDILGISQSFNLGFPDNSMDTIPFLDIVKRLESVAAQVDPQIIYTHHIGDLNIDHRITQQAVLTAFRPLPGARVKEILAFEVMSSSEWNAAEQSPFHPNYYVDITGYIERKLDALLAYELEMRDPPHSRSIEHLEALSKHRGHSIGVPAAEAFILLRQLR</sequence>
<protein>
    <submittedName>
        <fullName evidence="1">PIG-L family deacetylase</fullName>
    </submittedName>
</protein>
<dbReference type="OrthoDB" id="9790023at2"/>
<dbReference type="Pfam" id="PF02585">
    <property type="entry name" value="PIG-L"/>
    <property type="match status" value="1"/>
</dbReference>
<evidence type="ECO:0000313" key="1">
    <source>
        <dbReference type="EMBL" id="RLQ22216.1"/>
    </source>
</evidence>
<dbReference type="InterPro" id="IPR024078">
    <property type="entry name" value="LmbE-like_dom_sf"/>
</dbReference>
<dbReference type="PANTHER" id="PTHR12993">
    <property type="entry name" value="N-ACETYLGLUCOSAMINYL-PHOSPHATIDYLINOSITOL DE-N-ACETYLASE-RELATED"/>
    <property type="match status" value="1"/>
</dbReference>
<dbReference type="Proteomes" id="UP000265509">
    <property type="component" value="Unassembled WGS sequence"/>
</dbReference>
<name>A0A3L7DYE6_9GAMM</name>
<evidence type="ECO:0000313" key="2">
    <source>
        <dbReference type="Proteomes" id="UP000265509"/>
    </source>
</evidence>
<organism evidence="1 2">
    <name type="scientific">Seongchinamella sediminis</name>
    <dbReference type="NCBI Taxonomy" id="2283635"/>
    <lineage>
        <taxon>Bacteria</taxon>
        <taxon>Pseudomonadati</taxon>
        <taxon>Pseudomonadota</taxon>
        <taxon>Gammaproteobacteria</taxon>
        <taxon>Cellvibrionales</taxon>
        <taxon>Halieaceae</taxon>
        <taxon>Seongchinamella</taxon>
    </lineage>
</organism>
<dbReference type="Gene3D" id="3.40.50.10320">
    <property type="entry name" value="LmbE-like"/>
    <property type="match status" value="1"/>
</dbReference>
<keyword evidence="2" id="KW-1185">Reference proteome</keyword>
<dbReference type="RefSeq" id="WP_117953690.1">
    <property type="nucleotide sequence ID" value="NZ_QRAN01000007.1"/>
</dbReference>
<dbReference type="InterPro" id="IPR003737">
    <property type="entry name" value="GlcNAc_PI_deacetylase-related"/>
</dbReference>
<dbReference type="SUPFAM" id="SSF102588">
    <property type="entry name" value="LmbE-like"/>
    <property type="match status" value="1"/>
</dbReference>
<dbReference type="AlphaFoldDB" id="A0A3L7DYE6"/>
<dbReference type="GO" id="GO:0016811">
    <property type="term" value="F:hydrolase activity, acting on carbon-nitrogen (but not peptide) bonds, in linear amides"/>
    <property type="evidence" value="ECO:0007669"/>
    <property type="project" value="TreeGrafter"/>
</dbReference>
<proteinExistence type="predicted"/>
<comment type="caution">
    <text evidence="1">The sequence shown here is derived from an EMBL/GenBank/DDBJ whole genome shotgun (WGS) entry which is preliminary data.</text>
</comment>
<dbReference type="PANTHER" id="PTHR12993:SF11">
    <property type="entry name" value="N-ACETYLGLUCOSAMINYL-PHOSPHATIDYLINOSITOL DE-N-ACETYLASE"/>
    <property type="match status" value="1"/>
</dbReference>
<dbReference type="EMBL" id="QRAN01000007">
    <property type="protein sequence ID" value="RLQ22216.1"/>
    <property type="molecule type" value="Genomic_DNA"/>
</dbReference>
<accession>A0A3L7DYE6</accession>